<protein>
    <submittedName>
        <fullName evidence="2">Uncharacterized protein</fullName>
    </submittedName>
</protein>
<keyword evidence="1" id="KW-0472">Membrane</keyword>
<feature type="transmembrane region" description="Helical" evidence="1">
    <location>
        <begin position="20"/>
        <end position="38"/>
    </location>
</feature>
<evidence type="ECO:0000313" key="3">
    <source>
        <dbReference type="Proteomes" id="UP000194218"/>
    </source>
</evidence>
<name>A0A1W7D5N2_9ACTN</name>
<dbReference type="Proteomes" id="UP000194218">
    <property type="component" value="Chromosome"/>
</dbReference>
<organism evidence="2 3">
    <name type="scientific">Streptomyces marincola</name>
    <dbReference type="NCBI Taxonomy" id="2878388"/>
    <lineage>
        <taxon>Bacteria</taxon>
        <taxon>Bacillati</taxon>
        <taxon>Actinomycetota</taxon>
        <taxon>Actinomycetes</taxon>
        <taxon>Kitasatosporales</taxon>
        <taxon>Streptomycetaceae</taxon>
        <taxon>Streptomyces</taxon>
    </lineage>
</organism>
<dbReference type="EMBL" id="CP021121">
    <property type="protein sequence ID" value="ARQ72413.1"/>
    <property type="molecule type" value="Genomic_DNA"/>
</dbReference>
<accession>A0A1W7D5N2</accession>
<proteinExistence type="predicted"/>
<dbReference type="AlphaFoldDB" id="A0A1W7D5N2"/>
<reference evidence="2 3" key="1">
    <citation type="submission" date="2017-05" db="EMBL/GenBank/DDBJ databases">
        <title>Complete genome sequence of Streptomyces sp. SCSIO 03032 revealed the diverse biosynthetic pathways for its bioactive secondary metabolites.</title>
        <authorList>
            <person name="Ma L."/>
            <person name="Zhu Y."/>
            <person name="Zhang W."/>
            <person name="Zhang G."/>
            <person name="Tian X."/>
            <person name="Zhang S."/>
            <person name="Zhang C."/>
        </authorList>
    </citation>
    <scope>NUCLEOTIDE SEQUENCE [LARGE SCALE GENOMIC DNA]</scope>
    <source>
        <strain evidence="2 3">SCSIO 03032</strain>
    </source>
</reference>
<sequence>MGSLGRGGAAARARLGRRGAFLLVVGAGELVWGLQYLLDPMPDPQGLALLTEAAPLHAWAWLWVAAGVTGAVSAGVRAGRDWAGFAALLTPPTVWTAAYVAGAFSGEYAQGLWFAAYYATTHVGVCLWASAVPEYAVPAPGTPGRGTDG</sequence>
<feature type="transmembrane region" description="Helical" evidence="1">
    <location>
        <begin position="58"/>
        <end position="76"/>
    </location>
</feature>
<gene>
    <name evidence="2" type="ORF">CAG99_16380</name>
</gene>
<keyword evidence="3" id="KW-1185">Reference proteome</keyword>
<keyword evidence="1" id="KW-0812">Transmembrane</keyword>
<keyword evidence="1" id="KW-1133">Transmembrane helix</keyword>
<dbReference type="OrthoDB" id="4222971at2"/>
<evidence type="ECO:0000256" key="1">
    <source>
        <dbReference type="SAM" id="Phobius"/>
    </source>
</evidence>
<dbReference type="KEGG" id="smao:CAG99_16380"/>
<evidence type="ECO:0000313" key="2">
    <source>
        <dbReference type="EMBL" id="ARQ72413.1"/>
    </source>
</evidence>